<sequence>MPPGSPPLSEDRVPLVQQPSGPHLHTPYVPADQSPPELTGRGLVLGSVLGILFGASSVYLAVKVGLTVSASIPIAVLSIAFFRAWGRSNILENTIVQTVGSAGESLAFGVAAALPALLLLGYDVDLMHAFLVSALGGVLGVLMMIPLREGLIVQEHGTLTYPEGTAAADVLVAGEEGGTNARTVLLGFAVGGLYKLAYAGLRLFKEVVGTALGWVETTAAGVARRVGYTGGSLSMEISPELLGVGYIIGPRVAGITVAGGVLSYLVLIPLITFFGAGLEEPLLRTDGVLIRDMDPDTVRDAYLLYIGAGAVATGGLWSLVRSLPTLAGAFRRGVASWRASRRREAPLVLLRTERDLSPGVVAAGSVLLVLTMWLAPPLHLNLLSALLIVVCGFFFVTVSARVTGEIGSSSNPISGMVVATLLLTCLVYLMLGWTSAEDRFMALTTAALAGIAASNGGTTAQDLKTAWLVGGTPRHQQVALFVGVLTSSLFIGGVLVVLNRGATATVPESHPGQHVSVLSDETRTQSTYAWAVSETALAERGVTPEQLKGPLWKQGLEVAEGPGGALELRGWSAWPVERVAATDVRLPSGQSVKVADLGAVTAGPERTWRVGYVRGAETPLPAGTYLVDEAGSIHYVVDPGIGGRITSYEGQPLTRYPAPKAQLFALIIDGILTRKLPWDLVLVGVFIALMLELCGVSSLPFAVGVYLPLSSTTPIFVGGLVRAVVDRVRGGPSAESEFSPGILLSSGYIAGGAIAGVLIAFLEIVSDGAWTQAIDIPARLGDTALARLFQDSNAWGLGIFALLTALLLWTGWKGESGVPDREGKSTP</sequence>
<name>A0A1L9B995_9BACT</name>
<keyword evidence="2" id="KW-0813">Transport</keyword>
<comment type="caution">
    <text evidence="7">The sequence shown here is derived from an EMBL/GenBank/DDBJ whole genome shotgun (WGS) entry which is preliminary data.</text>
</comment>
<reference evidence="7 8" key="2">
    <citation type="submission" date="2016-12" db="EMBL/GenBank/DDBJ databases">
        <title>Draft Genome Sequence of Cystobacter ferrugineus Strain Cbfe23.</title>
        <authorList>
            <person name="Akbar S."/>
            <person name="Dowd S.E."/>
            <person name="Stevens D.C."/>
        </authorList>
    </citation>
    <scope>NUCLEOTIDE SEQUENCE [LARGE SCALE GENOMIC DNA]</scope>
    <source>
        <strain evidence="7 8">Cbfe23</strain>
    </source>
</reference>
<evidence type="ECO:0000313" key="7">
    <source>
        <dbReference type="EMBL" id="OJH38836.1"/>
    </source>
</evidence>
<feature type="transmembrane region" description="Helical" evidence="6">
    <location>
        <begin position="737"/>
        <end position="762"/>
    </location>
</feature>
<feature type="transmembrane region" description="Helical" evidence="6">
    <location>
        <begin position="680"/>
        <end position="699"/>
    </location>
</feature>
<evidence type="ECO:0000256" key="4">
    <source>
        <dbReference type="ARBA" id="ARBA00022989"/>
    </source>
</evidence>
<dbReference type="PANTHER" id="PTHR31645:SF0">
    <property type="entry name" value="OLIGOPEPTIDE TRANSPORTER YGL114W-RELATED"/>
    <property type="match status" value="1"/>
</dbReference>
<dbReference type="InterPro" id="IPR045035">
    <property type="entry name" value="YSL-like"/>
</dbReference>
<accession>A0A1L9B995</accession>
<evidence type="ECO:0000256" key="1">
    <source>
        <dbReference type="ARBA" id="ARBA00004141"/>
    </source>
</evidence>
<feature type="transmembrane region" description="Helical" evidence="6">
    <location>
        <begin position="356"/>
        <end position="375"/>
    </location>
</feature>
<feature type="transmembrane region" description="Helical" evidence="6">
    <location>
        <begin position="126"/>
        <end position="145"/>
    </location>
</feature>
<keyword evidence="3 6" id="KW-0812">Transmembrane</keyword>
<evidence type="ECO:0000256" key="2">
    <source>
        <dbReference type="ARBA" id="ARBA00022448"/>
    </source>
</evidence>
<comment type="subcellular location">
    <subcellularLocation>
        <location evidence="1">Membrane</location>
        <topology evidence="1">Multi-pass membrane protein</topology>
    </subcellularLocation>
</comment>
<dbReference type="RefSeq" id="WP_071900270.1">
    <property type="nucleotide sequence ID" value="NZ_MPIN01000005.1"/>
</dbReference>
<feature type="transmembrane region" description="Helical" evidence="6">
    <location>
        <begin position="68"/>
        <end position="86"/>
    </location>
</feature>
<reference evidence="8" key="1">
    <citation type="submission" date="2016-11" db="EMBL/GenBank/DDBJ databases">
        <authorList>
            <person name="Shukria A."/>
            <person name="Stevens D.C."/>
        </authorList>
    </citation>
    <scope>NUCLEOTIDE SEQUENCE [LARGE SCALE GENOMIC DNA]</scope>
    <source>
        <strain evidence="8">Cbfe23</strain>
    </source>
</reference>
<feature type="transmembrane region" description="Helical" evidence="6">
    <location>
        <begin position="252"/>
        <end position="276"/>
    </location>
</feature>
<keyword evidence="4 6" id="KW-1133">Transmembrane helix</keyword>
<dbReference type="NCBIfam" id="TIGR00733">
    <property type="entry name" value="OPT family oligopeptide transporter"/>
    <property type="match status" value="1"/>
</dbReference>
<evidence type="ECO:0000313" key="8">
    <source>
        <dbReference type="Proteomes" id="UP000182229"/>
    </source>
</evidence>
<proteinExistence type="predicted"/>
<dbReference type="GO" id="GO:0035673">
    <property type="term" value="F:oligopeptide transmembrane transporter activity"/>
    <property type="evidence" value="ECO:0007669"/>
    <property type="project" value="InterPro"/>
</dbReference>
<dbReference type="GO" id="GO:0016020">
    <property type="term" value="C:membrane"/>
    <property type="evidence" value="ECO:0007669"/>
    <property type="project" value="UniProtKB-SubCell"/>
</dbReference>
<dbReference type="InterPro" id="IPR004813">
    <property type="entry name" value="OPT"/>
</dbReference>
<feature type="transmembrane region" description="Helical" evidence="6">
    <location>
        <begin position="794"/>
        <end position="812"/>
    </location>
</feature>
<evidence type="ECO:0000256" key="6">
    <source>
        <dbReference type="SAM" id="Phobius"/>
    </source>
</evidence>
<feature type="transmembrane region" description="Helical" evidence="6">
    <location>
        <begin position="98"/>
        <end position="120"/>
    </location>
</feature>
<dbReference type="STRING" id="83449.BON30_21680"/>
<organism evidence="7 8">
    <name type="scientific">Cystobacter ferrugineus</name>
    <dbReference type="NCBI Taxonomy" id="83449"/>
    <lineage>
        <taxon>Bacteria</taxon>
        <taxon>Pseudomonadati</taxon>
        <taxon>Myxococcota</taxon>
        <taxon>Myxococcia</taxon>
        <taxon>Myxococcales</taxon>
        <taxon>Cystobacterineae</taxon>
        <taxon>Archangiaceae</taxon>
        <taxon>Cystobacter</taxon>
    </lineage>
</organism>
<feature type="transmembrane region" description="Helical" evidence="6">
    <location>
        <begin position="478"/>
        <end position="498"/>
    </location>
</feature>
<dbReference type="Pfam" id="PF03169">
    <property type="entry name" value="OPT"/>
    <property type="match status" value="2"/>
</dbReference>
<feature type="transmembrane region" description="Helical" evidence="6">
    <location>
        <begin position="412"/>
        <end position="431"/>
    </location>
</feature>
<dbReference type="PANTHER" id="PTHR31645">
    <property type="entry name" value="OLIGOPEPTIDE TRANSPORTER YGL114W-RELATED"/>
    <property type="match status" value="1"/>
</dbReference>
<protein>
    <submittedName>
        <fullName evidence="7">Oligopeptide transporter, OPT family</fullName>
    </submittedName>
</protein>
<dbReference type="InterPro" id="IPR004814">
    <property type="entry name" value="Oligopep_transpt"/>
</dbReference>
<evidence type="ECO:0000256" key="5">
    <source>
        <dbReference type="ARBA" id="ARBA00023136"/>
    </source>
</evidence>
<dbReference type="Proteomes" id="UP000182229">
    <property type="component" value="Unassembled WGS sequence"/>
</dbReference>
<dbReference type="AlphaFoldDB" id="A0A1L9B995"/>
<feature type="transmembrane region" description="Helical" evidence="6">
    <location>
        <begin position="381"/>
        <end position="400"/>
    </location>
</feature>
<evidence type="ECO:0000256" key="3">
    <source>
        <dbReference type="ARBA" id="ARBA00022692"/>
    </source>
</evidence>
<dbReference type="OrthoDB" id="9809340at2"/>
<keyword evidence="8" id="KW-1185">Reference proteome</keyword>
<keyword evidence="5 6" id="KW-0472">Membrane</keyword>
<gene>
    <name evidence="7" type="ORF">BON30_21680</name>
</gene>
<dbReference type="EMBL" id="MPIN01000005">
    <property type="protein sequence ID" value="OJH38836.1"/>
    <property type="molecule type" value="Genomic_DNA"/>
</dbReference>
<feature type="transmembrane region" description="Helical" evidence="6">
    <location>
        <begin position="302"/>
        <end position="320"/>
    </location>
</feature>